<name>A0A0H3UE24_9CAUD</name>
<evidence type="ECO:0000313" key="2">
    <source>
        <dbReference type="Proteomes" id="UP000204387"/>
    </source>
</evidence>
<protein>
    <submittedName>
        <fullName evidence="1">Uncharacterized protein</fullName>
    </submittedName>
</protein>
<reference evidence="1 2" key="1">
    <citation type="submission" date="2014-07" db="EMBL/GenBank/DDBJ databases">
        <title>Complete Genome Sequence of E. coli O157:H7 Bacteriophage HY02.</title>
        <authorList>
            <person name="Lee J.-H."/>
            <person name="Lee D.H."/>
            <person name="Lee H."/>
            <person name="Park E.A."/>
            <person name="Ryu S."/>
        </authorList>
    </citation>
    <scope>NUCLEOTIDE SEQUENCE [LARGE SCALE GENOMIC DNA]</scope>
</reference>
<dbReference type="OrthoDB" id="26581at10239"/>
<dbReference type="EMBL" id="KM092515">
    <property type="protein sequence ID" value="AIK67827.1"/>
    <property type="molecule type" value="Genomic_DNA"/>
</dbReference>
<keyword evidence="2" id="KW-1185">Reference proteome</keyword>
<dbReference type="RefSeq" id="YP_009204919.1">
    <property type="nucleotide sequence ID" value="NC_028872.1"/>
</dbReference>
<sequence length="70" mass="8168">MNINQKLKTASQVLFTDDDYFNKDLTGLKSLKEIKERMKIYGKPRLVGVFSNCYVYQLNGHYNFTITILS</sequence>
<dbReference type="GeneID" id="26631549"/>
<accession>A0A0H3UE24</accession>
<dbReference type="KEGG" id="vg:26631549"/>
<dbReference type="Proteomes" id="UP000204387">
    <property type="component" value="Segment"/>
</dbReference>
<gene>
    <name evidence="1" type="ORF">HY02_016</name>
</gene>
<organism evidence="1 2">
    <name type="scientific">Escherichia phage HY02</name>
    <dbReference type="NCBI Taxonomy" id="1527531"/>
    <lineage>
        <taxon>Viruses</taxon>
        <taxon>Duplodnaviria</taxon>
        <taxon>Heunggongvirae</taxon>
        <taxon>Uroviricota</taxon>
        <taxon>Caudoviricetes</taxon>
        <taxon>Andersonviridae</taxon>
        <taxon>Ounavirinae</taxon>
        <taxon>Felixounavirus</taxon>
        <taxon>Felixounavirus HY02</taxon>
    </lineage>
</organism>
<proteinExistence type="predicted"/>
<evidence type="ECO:0000313" key="1">
    <source>
        <dbReference type="EMBL" id="AIK67827.1"/>
    </source>
</evidence>